<keyword evidence="4" id="KW-0496">Mitochondrion</keyword>
<evidence type="ECO:0000256" key="5">
    <source>
        <dbReference type="ARBA" id="ARBA00023274"/>
    </source>
</evidence>
<evidence type="ECO:0000256" key="3">
    <source>
        <dbReference type="ARBA" id="ARBA00022980"/>
    </source>
</evidence>
<dbReference type="FunFam" id="3.30.780.10:FF:000009">
    <property type="entry name" value="39S ribosomal protein L49, mitochondrial"/>
    <property type="match status" value="1"/>
</dbReference>
<proteinExistence type="inferred from homology"/>
<sequence>MALFRRFCFTLVHQHSISSGHHVFLTSTLVRKPSNRVPAAPSSTTWNQEFYDDYGAKVDDTEPRTKVIESKEDFKYVARLIPSLEIPKPPKHQQYPTPSGWSPPKGCKEDTPYFVRRTKYHNLPVFVSQTHGGSSIYTIVKHVDGDIWTFSDRLLKHLEAGHGAEIAMHVNEYAKMVKFKGLFQEPAMKWLTDEGF</sequence>
<dbReference type="AlphaFoldDB" id="A0A9Q1CII0"/>
<evidence type="ECO:0000313" key="9">
    <source>
        <dbReference type="Proteomes" id="UP001152320"/>
    </source>
</evidence>
<evidence type="ECO:0000256" key="2">
    <source>
        <dbReference type="ARBA" id="ARBA00005677"/>
    </source>
</evidence>
<gene>
    <name evidence="8" type="ORF">HOLleu_08041</name>
</gene>
<dbReference type="EMBL" id="JAIZAY010000003">
    <property type="protein sequence ID" value="KAJ8045109.1"/>
    <property type="molecule type" value="Genomic_DNA"/>
</dbReference>
<evidence type="ECO:0000313" key="8">
    <source>
        <dbReference type="EMBL" id="KAJ8045109.1"/>
    </source>
</evidence>
<dbReference type="GO" id="GO:0003735">
    <property type="term" value="F:structural constituent of ribosome"/>
    <property type="evidence" value="ECO:0007669"/>
    <property type="project" value="InterPro"/>
</dbReference>
<evidence type="ECO:0000256" key="7">
    <source>
        <dbReference type="ARBA" id="ARBA00035545"/>
    </source>
</evidence>
<keyword evidence="5" id="KW-0687">Ribonucleoprotein</keyword>
<dbReference type="Pfam" id="PF05046">
    <property type="entry name" value="Img2"/>
    <property type="match status" value="1"/>
</dbReference>
<dbReference type="InterPro" id="IPR007740">
    <property type="entry name" value="Ribosomal_mL49"/>
</dbReference>
<protein>
    <recommendedName>
        <fullName evidence="6">Large ribosomal subunit protein mL49</fullName>
    </recommendedName>
    <alternativeName>
        <fullName evidence="7">39S ribosomal protein L49, mitochondrial</fullName>
    </alternativeName>
</protein>
<dbReference type="OrthoDB" id="19439at2759"/>
<dbReference type="GO" id="GO:0006412">
    <property type="term" value="P:translation"/>
    <property type="evidence" value="ECO:0007669"/>
    <property type="project" value="InterPro"/>
</dbReference>
<evidence type="ECO:0000256" key="6">
    <source>
        <dbReference type="ARBA" id="ARBA00035191"/>
    </source>
</evidence>
<dbReference type="Proteomes" id="UP001152320">
    <property type="component" value="Chromosome 3"/>
</dbReference>
<organism evidence="8 9">
    <name type="scientific">Holothuria leucospilota</name>
    <name type="common">Black long sea cucumber</name>
    <name type="synonym">Mertensiothuria leucospilota</name>
    <dbReference type="NCBI Taxonomy" id="206669"/>
    <lineage>
        <taxon>Eukaryota</taxon>
        <taxon>Metazoa</taxon>
        <taxon>Echinodermata</taxon>
        <taxon>Eleutherozoa</taxon>
        <taxon>Echinozoa</taxon>
        <taxon>Holothuroidea</taxon>
        <taxon>Aspidochirotacea</taxon>
        <taxon>Aspidochirotida</taxon>
        <taxon>Holothuriidae</taxon>
        <taxon>Holothuria</taxon>
    </lineage>
</organism>
<comment type="caution">
    <text evidence="8">The sequence shown here is derived from an EMBL/GenBank/DDBJ whole genome shotgun (WGS) entry which is preliminary data.</text>
</comment>
<dbReference type="PANTHER" id="PTHR13477:SF0">
    <property type="entry name" value="LARGE RIBOSOMAL SUBUNIT PROTEIN ML49"/>
    <property type="match status" value="1"/>
</dbReference>
<accession>A0A9Q1CII0</accession>
<keyword evidence="9" id="KW-1185">Reference proteome</keyword>
<evidence type="ECO:0000256" key="1">
    <source>
        <dbReference type="ARBA" id="ARBA00004173"/>
    </source>
</evidence>
<name>A0A9Q1CII0_HOLLE</name>
<keyword evidence="3 8" id="KW-0689">Ribosomal protein</keyword>
<dbReference type="Gene3D" id="3.30.780.10">
    <property type="entry name" value="SUI1-like domain"/>
    <property type="match status" value="1"/>
</dbReference>
<reference evidence="8" key="1">
    <citation type="submission" date="2021-10" db="EMBL/GenBank/DDBJ databases">
        <title>Tropical sea cucumber genome reveals ecological adaptation and Cuvierian tubules defense mechanism.</title>
        <authorList>
            <person name="Chen T."/>
        </authorList>
    </citation>
    <scope>NUCLEOTIDE SEQUENCE</scope>
    <source>
        <strain evidence="8">Nanhai2018</strain>
        <tissue evidence="8">Muscle</tissue>
    </source>
</reference>
<comment type="similarity">
    <text evidence="2">Belongs to the mitochondrion-specific ribosomal protein mL49 family.</text>
</comment>
<dbReference type="PANTHER" id="PTHR13477">
    <property type="entry name" value="MITOCHONDRIAL 39S RIBOSOMAL PROTEIN L49"/>
    <property type="match status" value="1"/>
</dbReference>
<comment type="subcellular location">
    <subcellularLocation>
        <location evidence="1">Mitochondrion</location>
    </subcellularLocation>
</comment>
<evidence type="ECO:0000256" key="4">
    <source>
        <dbReference type="ARBA" id="ARBA00023128"/>
    </source>
</evidence>
<dbReference type="GO" id="GO:0005762">
    <property type="term" value="C:mitochondrial large ribosomal subunit"/>
    <property type="evidence" value="ECO:0007669"/>
    <property type="project" value="TreeGrafter"/>
</dbReference>